<comment type="subcellular location">
    <subcellularLocation>
        <location evidence="2">Cell membrane</location>
        <topology evidence="2">Multi-pass membrane protein</topology>
    </subcellularLocation>
</comment>
<feature type="transmembrane region" description="Helical" evidence="14">
    <location>
        <begin position="29"/>
        <end position="47"/>
    </location>
</feature>
<name>A0A3N0F040_SINP1</name>
<evidence type="ECO:0000256" key="5">
    <source>
        <dbReference type="ARBA" id="ARBA00022553"/>
    </source>
</evidence>
<evidence type="ECO:0000256" key="11">
    <source>
        <dbReference type="ARBA" id="ARBA00023136"/>
    </source>
</evidence>
<feature type="domain" description="HPt" evidence="17">
    <location>
        <begin position="748"/>
        <end position="847"/>
    </location>
</feature>
<dbReference type="PRINTS" id="PR00344">
    <property type="entry name" value="BCTRLSENSOR"/>
</dbReference>
<evidence type="ECO:0000313" key="18">
    <source>
        <dbReference type="EMBL" id="RNL93496.1"/>
    </source>
</evidence>
<dbReference type="Pfam" id="PF02518">
    <property type="entry name" value="HATPase_c"/>
    <property type="match status" value="1"/>
</dbReference>
<dbReference type="CDD" id="cd00082">
    <property type="entry name" value="HisKA"/>
    <property type="match status" value="1"/>
</dbReference>
<dbReference type="SUPFAM" id="SSF52172">
    <property type="entry name" value="CheY-like"/>
    <property type="match status" value="1"/>
</dbReference>
<comment type="caution">
    <text evidence="18">The sequence shown here is derived from an EMBL/GenBank/DDBJ whole genome shotgun (WGS) entry which is preliminary data.</text>
</comment>
<feature type="domain" description="Histidine kinase" evidence="15">
    <location>
        <begin position="345"/>
        <end position="566"/>
    </location>
</feature>
<dbReference type="PANTHER" id="PTHR45339:SF1">
    <property type="entry name" value="HYBRID SIGNAL TRANSDUCTION HISTIDINE KINASE J"/>
    <property type="match status" value="1"/>
</dbReference>
<keyword evidence="10" id="KW-0902">Two-component regulatory system</keyword>
<evidence type="ECO:0000256" key="13">
    <source>
        <dbReference type="PROSITE-ProRule" id="PRU00169"/>
    </source>
</evidence>
<evidence type="ECO:0000256" key="12">
    <source>
        <dbReference type="PROSITE-ProRule" id="PRU00110"/>
    </source>
</evidence>
<sequence length="847" mass="95786">MLPYAGISLPYSYFCFMSTKKSTITYKVLLSYIALAILIMAVGWFMYAEFQIFTKNQNTNAFESQKLLITSSLIAHLYETESMARMTLQSSSSDDFNAFMNETATLFDEIDSLKPLIDNQNQVGQLDSVKLLLDKKVDNIRELRTLKSRDETDVSLEKAIAEIAQIESTADKLRVQDFVNPDELQDFQKNAIQDLVNLLNENIPEDSTDNEKRQRIADSVLSASKELLKNLKIKTINIKRSLTVKENELLRNDITISQQLREILSSFEGDIINTTNTLNRQRDLALKNTIRIITIAAVIGLLLTIFFSYLILNDFWKSQSYRKQLEKAKNTTEQLLKSREQLIYTVGHDLRTPLSTIIGYTDLLHNTEINPKQEQYVSRVRNASEYVSSLVDDLLDYNKLEAGKIKIENTLFSLENIITDTAEGTRAIYPAKAIDLIIEIDERLKHHLVGDPFRIKQILTNLIGNAYKFTEKGHIRIKAGVLEKYSNTYRVRIDVEDTGIGIQKDKQEIIFNEFTQAESAIEKKYGGTGLGLTISKKLATLLNGTLELRSAEGKGSNFTLKIPLQVPAEETEKVTPAKAVAPNLQKKIKAILVDDDESVLSLTSEVLKQQSCRVKGFSKASEALDYIKENDFDIILTDIQMPEMNGFLFLEALHNDESFRHSGKPVIAITGRADLNTEEYIEAGFAAVIQKPFAPGALIELISALLGESTMDAGDFQNPARPEAEVHLPPDSAGLYNLETLRKLLQNDEEALKEILLTFIEATEKNMDTLTTQFRNKDIEGVKNTAHKMLSMFKQIEAWEVAEILEILETYRQDISDEEAETYARELQEKIPVILRELQEEAGTAQP</sequence>
<dbReference type="Gene3D" id="1.10.287.130">
    <property type="match status" value="1"/>
</dbReference>
<evidence type="ECO:0000256" key="6">
    <source>
        <dbReference type="ARBA" id="ARBA00022692"/>
    </source>
</evidence>
<dbReference type="CDD" id="cd16922">
    <property type="entry name" value="HATPase_EvgS-ArcB-TorS-like"/>
    <property type="match status" value="1"/>
</dbReference>
<evidence type="ECO:0000256" key="8">
    <source>
        <dbReference type="ARBA" id="ARBA00022840"/>
    </source>
</evidence>
<dbReference type="CDD" id="cd17546">
    <property type="entry name" value="REC_hyHK_CKI1_RcsC-like"/>
    <property type="match status" value="1"/>
</dbReference>
<dbReference type="Gene3D" id="1.20.120.160">
    <property type="entry name" value="HPT domain"/>
    <property type="match status" value="1"/>
</dbReference>
<keyword evidence="18" id="KW-0808">Transferase</keyword>
<keyword evidence="7" id="KW-0547">Nucleotide-binding</keyword>
<evidence type="ECO:0000256" key="10">
    <source>
        <dbReference type="ARBA" id="ARBA00023012"/>
    </source>
</evidence>
<reference evidence="18 19" key="1">
    <citation type="submission" date="2018-10" db="EMBL/GenBank/DDBJ databases">
        <title>Sinomicrobium pectinilyticum sp. nov., a pectinase-producing bacterium isolated from alkaline and saline soil, and emended description of the genus Sinomicrobium.</title>
        <authorList>
            <person name="Cheng B."/>
            <person name="Li C."/>
            <person name="Lai Q."/>
            <person name="Du M."/>
            <person name="Shao Z."/>
            <person name="Xu P."/>
            <person name="Yang C."/>
        </authorList>
    </citation>
    <scope>NUCLEOTIDE SEQUENCE [LARGE SCALE GENOMIC DNA]</scope>
    <source>
        <strain evidence="18 19">5DNS001</strain>
    </source>
</reference>
<dbReference type="Pfam" id="PF00072">
    <property type="entry name" value="Response_reg"/>
    <property type="match status" value="1"/>
</dbReference>
<evidence type="ECO:0000259" key="17">
    <source>
        <dbReference type="PROSITE" id="PS50894"/>
    </source>
</evidence>
<dbReference type="Gene3D" id="3.30.565.10">
    <property type="entry name" value="Histidine kinase-like ATPase, C-terminal domain"/>
    <property type="match status" value="1"/>
</dbReference>
<dbReference type="EC" id="2.7.13.3" evidence="3"/>
<protein>
    <recommendedName>
        <fullName evidence="3">histidine kinase</fullName>
        <ecNumber evidence="3">2.7.13.3</ecNumber>
    </recommendedName>
</protein>
<evidence type="ECO:0000256" key="14">
    <source>
        <dbReference type="SAM" id="Phobius"/>
    </source>
</evidence>
<dbReference type="InterPro" id="IPR008207">
    <property type="entry name" value="Sig_transdc_His_kin_Hpt_dom"/>
</dbReference>
<dbReference type="PROSITE" id="PS50894">
    <property type="entry name" value="HPT"/>
    <property type="match status" value="1"/>
</dbReference>
<dbReference type="SMART" id="SM00388">
    <property type="entry name" value="HisKA"/>
    <property type="match status" value="1"/>
</dbReference>
<dbReference type="InterPro" id="IPR036641">
    <property type="entry name" value="HPT_dom_sf"/>
</dbReference>
<proteinExistence type="predicted"/>
<dbReference type="SMART" id="SM00387">
    <property type="entry name" value="HATPase_c"/>
    <property type="match status" value="1"/>
</dbReference>
<feature type="modified residue" description="Phosphohistidine" evidence="12">
    <location>
        <position position="787"/>
    </location>
</feature>
<dbReference type="Pfam" id="PF00512">
    <property type="entry name" value="HisKA"/>
    <property type="match status" value="1"/>
</dbReference>
<evidence type="ECO:0000259" key="16">
    <source>
        <dbReference type="PROSITE" id="PS50110"/>
    </source>
</evidence>
<dbReference type="FunFam" id="3.30.565.10:FF:000010">
    <property type="entry name" value="Sensor histidine kinase RcsC"/>
    <property type="match status" value="1"/>
</dbReference>
<dbReference type="InterPro" id="IPR001789">
    <property type="entry name" value="Sig_transdc_resp-reg_receiver"/>
</dbReference>
<evidence type="ECO:0000256" key="7">
    <source>
        <dbReference type="ARBA" id="ARBA00022741"/>
    </source>
</evidence>
<dbReference type="PANTHER" id="PTHR45339">
    <property type="entry name" value="HYBRID SIGNAL TRANSDUCTION HISTIDINE KINASE J"/>
    <property type="match status" value="1"/>
</dbReference>
<evidence type="ECO:0000256" key="4">
    <source>
        <dbReference type="ARBA" id="ARBA00022475"/>
    </source>
</evidence>
<evidence type="ECO:0000256" key="9">
    <source>
        <dbReference type="ARBA" id="ARBA00022989"/>
    </source>
</evidence>
<dbReference type="EMBL" id="RJTM01000011">
    <property type="protein sequence ID" value="RNL93496.1"/>
    <property type="molecule type" value="Genomic_DNA"/>
</dbReference>
<dbReference type="InterPro" id="IPR011006">
    <property type="entry name" value="CheY-like_superfamily"/>
</dbReference>
<keyword evidence="11 14" id="KW-0472">Membrane</keyword>
<dbReference type="SUPFAM" id="SSF55874">
    <property type="entry name" value="ATPase domain of HSP90 chaperone/DNA topoisomerase II/histidine kinase"/>
    <property type="match status" value="1"/>
</dbReference>
<dbReference type="GO" id="GO:0005524">
    <property type="term" value="F:ATP binding"/>
    <property type="evidence" value="ECO:0007669"/>
    <property type="project" value="UniProtKB-KW"/>
</dbReference>
<feature type="domain" description="Response regulatory" evidence="16">
    <location>
        <begin position="589"/>
        <end position="706"/>
    </location>
</feature>
<keyword evidence="5 13" id="KW-0597">Phosphoprotein</keyword>
<evidence type="ECO:0000256" key="2">
    <source>
        <dbReference type="ARBA" id="ARBA00004651"/>
    </source>
</evidence>
<dbReference type="SUPFAM" id="SSF47384">
    <property type="entry name" value="Homodimeric domain of signal transducing histidine kinase"/>
    <property type="match status" value="1"/>
</dbReference>
<dbReference type="InterPro" id="IPR003594">
    <property type="entry name" value="HATPase_dom"/>
</dbReference>
<dbReference type="Gene3D" id="3.40.50.2300">
    <property type="match status" value="1"/>
</dbReference>
<feature type="transmembrane region" description="Helical" evidence="14">
    <location>
        <begin position="290"/>
        <end position="312"/>
    </location>
</feature>
<dbReference type="PROSITE" id="PS50109">
    <property type="entry name" value="HIS_KIN"/>
    <property type="match status" value="1"/>
</dbReference>
<comment type="catalytic activity">
    <reaction evidence="1">
        <text>ATP + protein L-histidine = ADP + protein N-phospho-L-histidine.</text>
        <dbReference type="EC" id="2.7.13.3"/>
    </reaction>
</comment>
<dbReference type="SUPFAM" id="SSF47226">
    <property type="entry name" value="Histidine-containing phosphotransfer domain, HPT domain"/>
    <property type="match status" value="1"/>
</dbReference>
<dbReference type="PROSITE" id="PS50110">
    <property type="entry name" value="RESPONSE_REGULATORY"/>
    <property type="match status" value="1"/>
</dbReference>
<dbReference type="GO" id="GO:0005886">
    <property type="term" value="C:plasma membrane"/>
    <property type="evidence" value="ECO:0007669"/>
    <property type="project" value="UniProtKB-SubCell"/>
</dbReference>
<dbReference type="InterPro" id="IPR036097">
    <property type="entry name" value="HisK_dim/P_sf"/>
</dbReference>
<evidence type="ECO:0000256" key="3">
    <source>
        <dbReference type="ARBA" id="ARBA00012438"/>
    </source>
</evidence>
<dbReference type="GO" id="GO:0000155">
    <property type="term" value="F:phosphorelay sensor kinase activity"/>
    <property type="evidence" value="ECO:0007669"/>
    <property type="project" value="InterPro"/>
</dbReference>
<dbReference type="InterPro" id="IPR004358">
    <property type="entry name" value="Sig_transdc_His_kin-like_C"/>
</dbReference>
<dbReference type="InterPro" id="IPR036890">
    <property type="entry name" value="HATPase_C_sf"/>
</dbReference>
<keyword evidence="8" id="KW-0067">ATP-binding</keyword>
<dbReference type="InterPro" id="IPR003661">
    <property type="entry name" value="HisK_dim/P_dom"/>
</dbReference>
<keyword evidence="6 14" id="KW-0812">Transmembrane</keyword>
<gene>
    <name evidence="18" type="ORF">ED312_02410</name>
</gene>
<accession>A0A3N0F040</accession>
<evidence type="ECO:0000256" key="1">
    <source>
        <dbReference type="ARBA" id="ARBA00000085"/>
    </source>
</evidence>
<organism evidence="18 19">
    <name type="scientific">Sinomicrobium pectinilyticum</name>
    <dbReference type="NCBI Taxonomy" id="1084421"/>
    <lineage>
        <taxon>Bacteria</taxon>
        <taxon>Pseudomonadati</taxon>
        <taxon>Bacteroidota</taxon>
        <taxon>Flavobacteriia</taxon>
        <taxon>Flavobacteriales</taxon>
        <taxon>Flavobacteriaceae</taxon>
        <taxon>Sinomicrobium</taxon>
    </lineage>
</organism>
<evidence type="ECO:0000313" key="19">
    <source>
        <dbReference type="Proteomes" id="UP000267469"/>
    </source>
</evidence>
<dbReference type="AlphaFoldDB" id="A0A3N0F040"/>
<evidence type="ECO:0000259" key="15">
    <source>
        <dbReference type="PROSITE" id="PS50109"/>
    </source>
</evidence>
<keyword evidence="18" id="KW-0418">Kinase</keyword>
<dbReference type="SMART" id="SM00448">
    <property type="entry name" value="REC"/>
    <property type="match status" value="1"/>
</dbReference>
<feature type="modified residue" description="4-aspartylphosphate" evidence="13">
    <location>
        <position position="638"/>
    </location>
</feature>
<keyword evidence="9 14" id="KW-1133">Transmembrane helix</keyword>
<dbReference type="InterPro" id="IPR005467">
    <property type="entry name" value="His_kinase_dom"/>
</dbReference>
<dbReference type="Proteomes" id="UP000267469">
    <property type="component" value="Unassembled WGS sequence"/>
</dbReference>
<keyword evidence="19" id="KW-1185">Reference proteome</keyword>
<keyword evidence="4" id="KW-1003">Cell membrane</keyword>